<dbReference type="InterPro" id="IPR030394">
    <property type="entry name" value="G_HFLX_dom"/>
</dbReference>
<dbReference type="PROSITE" id="PS51705">
    <property type="entry name" value="G_HFLX"/>
    <property type="match status" value="1"/>
</dbReference>
<evidence type="ECO:0000313" key="6">
    <source>
        <dbReference type="EMBL" id="SVA10735.1"/>
    </source>
</evidence>
<dbReference type="Gene3D" id="3.40.50.300">
    <property type="entry name" value="P-loop containing nucleotide triphosphate hydrolases"/>
    <property type="match status" value="1"/>
</dbReference>
<evidence type="ECO:0000256" key="2">
    <source>
        <dbReference type="ARBA" id="ARBA00022741"/>
    </source>
</evidence>
<dbReference type="PANTHER" id="PTHR10229">
    <property type="entry name" value="GTP-BINDING PROTEIN HFLX"/>
    <property type="match status" value="1"/>
</dbReference>
<dbReference type="Pfam" id="PF13167">
    <property type="entry name" value="GTP-bdg_N"/>
    <property type="match status" value="1"/>
</dbReference>
<dbReference type="NCBIfam" id="TIGR03156">
    <property type="entry name" value="GTP_HflX"/>
    <property type="match status" value="1"/>
</dbReference>
<keyword evidence="1" id="KW-0479">Metal-binding</keyword>
<evidence type="ECO:0000256" key="1">
    <source>
        <dbReference type="ARBA" id="ARBA00022723"/>
    </source>
</evidence>
<dbReference type="PIRSF" id="PIRSF006809">
    <property type="entry name" value="GTP-binding_hflX_prd"/>
    <property type="match status" value="1"/>
</dbReference>
<proteinExistence type="inferred from homology"/>
<dbReference type="PANTHER" id="PTHR10229:SF0">
    <property type="entry name" value="GTP-BINDING PROTEIN 6-RELATED"/>
    <property type="match status" value="1"/>
</dbReference>
<accession>A0A381T3F3</accession>
<dbReference type="InterPro" id="IPR006073">
    <property type="entry name" value="GTP-bd"/>
</dbReference>
<dbReference type="InterPro" id="IPR032305">
    <property type="entry name" value="GTP-bd_M"/>
</dbReference>
<evidence type="ECO:0000256" key="3">
    <source>
        <dbReference type="ARBA" id="ARBA00022842"/>
    </source>
</evidence>
<keyword evidence="3" id="KW-0460">Magnesium</keyword>
<dbReference type="AlphaFoldDB" id="A0A381T3F3"/>
<dbReference type="InterPro" id="IPR016496">
    <property type="entry name" value="GTPase_HflX"/>
</dbReference>
<dbReference type="CDD" id="cd01878">
    <property type="entry name" value="HflX"/>
    <property type="match status" value="1"/>
</dbReference>
<dbReference type="InterPro" id="IPR027417">
    <property type="entry name" value="P-loop_NTPase"/>
</dbReference>
<dbReference type="GO" id="GO:0005737">
    <property type="term" value="C:cytoplasm"/>
    <property type="evidence" value="ECO:0007669"/>
    <property type="project" value="TreeGrafter"/>
</dbReference>
<dbReference type="GO" id="GO:0043022">
    <property type="term" value="F:ribosome binding"/>
    <property type="evidence" value="ECO:0007669"/>
    <property type="project" value="TreeGrafter"/>
</dbReference>
<feature type="non-terminal residue" evidence="6">
    <location>
        <position position="319"/>
    </location>
</feature>
<keyword evidence="4" id="KW-0342">GTP-binding</keyword>
<dbReference type="SUPFAM" id="SSF52540">
    <property type="entry name" value="P-loop containing nucleoside triphosphate hydrolases"/>
    <property type="match status" value="1"/>
</dbReference>
<organism evidence="6">
    <name type="scientific">marine metagenome</name>
    <dbReference type="NCBI Taxonomy" id="408172"/>
    <lineage>
        <taxon>unclassified sequences</taxon>
        <taxon>metagenomes</taxon>
        <taxon>ecological metagenomes</taxon>
    </lineage>
</organism>
<dbReference type="HAMAP" id="MF_00900">
    <property type="entry name" value="GTPase_HflX"/>
    <property type="match status" value="1"/>
</dbReference>
<dbReference type="InterPro" id="IPR025121">
    <property type="entry name" value="GTPase_HflX_N"/>
</dbReference>
<dbReference type="GO" id="GO:0005525">
    <property type="term" value="F:GTP binding"/>
    <property type="evidence" value="ECO:0007669"/>
    <property type="project" value="UniProtKB-KW"/>
</dbReference>
<reference evidence="6" key="1">
    <citation type="submission" date="2018-05" db="EMBL/GenBank/DDBJ databases">
        <authorList>
            <person name="Lanie J.A."/>
            <person name="Ng W.-L."/>
            <person name="Kazmierczak K.M."/>
            <person name="Andrzejewski T.M."/>
            <person name="Davidsen T.M."/>
            <person name="Wayne K.J."/>
            <person name="Tettelin H."/>
            <person name="Glass J.I."/>
            <person name="Rusch D."/>
            <person name="Podicherti R."/>
            <person name="Tsui H.-C.T."/>
            <person name="Winkler M.E."/>
        </authorList>
    </citation>
    <scope>NUCLEOTIDE SEQUENCE</scope>
</reference>
<gene>
    <name evidence="6" type="ORF">METZ01_LOCUS63589</name>
</gene>
<name>A0A381T3F3_9ZZZZ</name>
<feature type="non-terminal residue" evidence="6">
    <location>
        <position position="1"/>
    </location>
</feature>
<keyword evidence="2" id="KW-0547">Nucleotide-binding</keyword>
<evidence type="ECO:0000259" key="5">
    <source>
        <dbReference type="PROSITE" id="PS51705"/>
    </source>
</evidence>
<dbReference type="GO" id="GO:0046872">
    <property type="term" value="F:metal ion binding"/>
    <property type="evidence" value="ECO:0007669"/>
    <property type="project" value="UniProtKB-KW"/>
</dbReference>
<sequence>MKTNNREIKSYLVIINSQKGSVETDNEEFISLTLSAGTIISGITYVNIKEFNRNTLIGKGKLQSIKQDLEAIEIDLIIFNKDLIGSQERNLEKFLKHPVIDRTRLILDIFAKRAQTNSGKLQVELAQLKHLSTRLVRGWTHLERQKGGIGLRGPGEKQLETDRRLLQKRISSIELKLKRIHTQRKTNRKSRNKVMKNVALVGYTNAGKSTLFNSLSNSNTFVADKLFATLDPIFRPISVSNNRRVVISDTVGFIRALPPELIEAFLSTLEEVSNADLLIHVLDSSDRFMYQNKQSVESILKQIGADQIPTIYAYNKIDL</sequence>
<dbReference type="EMBL" id="UINC01003969">
    <property type="protein sequence ID" value="SVA10735.1"/>
    <property type="molecule type" value="Genomic_DNA"/>
</dbReference>
<evidence type="ECO:0000256" key="4">
    <source>
        <dbReference type="ARBA" id="ARBA00023134"/>
    </source>
</evidence>
<dbReference type="PRINTS" id="PR00326">
    <property type="entry name" value="GTP1OBG"/>
</dbReference>
<feature type="domain" description="Hflx-type G" evidence="5">
    <location>
        <begin position="196"/>
        <end position="319"/>
    </location>
</feature>
<dbReference type="Pfam" id="PF16360">
    <property type="entry name" value="GTP-bdg_M"/>
    <property type="match status" value="1"/>
</dbReference>
<dbReference type="Gene3D" id="6.10.250.2860">
    <property type="match status" value="1"/>
</dbReference>
<dbReference type="Pfam" id="PF01926">
    <property type="entry name" value="MMR_HSR1"/>
    <property type="match status" value="1"/>
</dbReference>
<dbReference type="InterPro" id="IPR042108">
    <property type="entry name" value="GTPase_HflX_N_sf"/>
</dbReference>
<protein>
    <recommendedName>
        <fullName evidence="5">Hflx-type G domain-containing protein</fullName>
    </recommendedName>
</protein>
<dbReference type="Gene3D" id="3.40.50.11060">
    <property type="entry name" value="GTPase HflX, N-terminal domain"/>
    <property type="match status" value="1"/>
</dbReference>